<protein>
    <recommendedName>
        <fullName evidence="3">F-box domain-containing protein</fullName>
    </recommendedName>
</protein>
<dbReference type="AlphaFoldDB" id="A0A819CW62"/>
<evidence type="ECO:0008006" key="3">
    <source>
        <dbReference type="Google" id="ProtNLM"/>
    </source>
</evidence>
<gene>
    <name evidence="1" type="ORF">JBS370_LOCUS16740</name>
</gene>
<sequence>MIRTKRQRNNIFNDDSINKKRTLFDKIITINRNKSLFEDLTNEILYEIFEYLDIYYVYKGFINLNKRFQNLLFHSTLLIKINILTMPKSKFHHYHINIILPNQHQINSLRLLNPFTVDIIFSPSRIISKFIYLETLILDNIKAQYLYKILNHLILLPKFHSLVINLIEYIQSPSTLFYHIFRLPKLKYPIEHFVINSRIRFDSFNNLLFCLPQLRRLSIDCLVKCTFTNINSHTNFLEHLKYVSLKLDYISFNQVEKIIKDFFHYIEVLRLTTKADESYLDAKQWEQLISSSMPNLRVFNINHDSSARNNPLIYHNSIK</sequence>
<name>A0A819CW62_9BILA</name>
<proteinExistence type="predicted"/>
<comment type="caution">
    <text evidence="1">The sequence shown here is derived from an EMBL/GenBank/DDBJ whole genome shotgun (WGS) entry which is preliminary data.</text>
</comment>
<dbReference type="Proteomes" id="UP000663836">
    <property type="component" value="Unassembled WGS sequence"/>
</dbReference>
<accession>A0A819CW62</accession>
<reference evidence="1" key="1">
    <citation type="submission" date="2021-02" db="EMBL/GenBank/DDBJ databases">
        <authorList>
            <person name="Nowell W R."/>
        </authorList>
    </citation>
    <scope>NUCLEOTIDE SEQUENCE</scope>
</reference>
<evidence type="ECO:0000313" key="2">
    <source>
        <dbReference type="Proteomes" id="UP000663836"/>
    </source>
</evidence>
<dbReference type="EMBL" id="CAJOBD010001707">
    <property type="protein sequence ID" value="CAF3825687.1"/>
    <property type="molecule type" value="Genomic_DNA"/>
</dbReference>
<evidence type="ECO:0000313" key="1">
    <source>
        <dbReference type="EMBL" id="CAF3825687.1"/>
    </source>
</evidence>
<organism evidence="1 2">
    <name type="scientific">Rotaria sordida</name>
    <dbReference type="NCBI Taxonomy" id="392033"/>
    <lineage>
        <taxon>Eukaryota</taxon>
        <taxon>Metazoa</taxon>
        <taxon>Spiralia</taxon>
        <taxon>Gnathifera</taxon>
        <taxon>Rotifera</taxon>
        <taxon>Eurotatoria</taxon>
        <taxon>Bdelloidea</taxon>
        <taxon>Philodinida</taxon>
        <taxon>Philodinidae</taxon>
        <taxon>Rotaria</taxon>
    </lineage>
</organism>